<dbReference type="Pfam" id="PF14681">
    <property type="entry name" value="UPRTase"/>
    <property type="match status" value="2"/>
</dbReference>
<evidence type="ECO:0000313" key="4">
    <source>
        <dbReference type="WBParaSite" id="jg22745"/>
    </source>
</evidence>
<dbReference type="InterPro" id="IPR006083">
    <property type="entry name" value="PRK/URK"/>
</dbReference>
<sequence>MDMKVFRKDVTGVLEQYLKFVKPAFDSFIAPGMKAADIIVPRDKNQLVERGYDASKNSQYRQELAQLHPDDRKLRPDTLHIVKETTQIQGIHTIIRNKKTTRDDFIFYAERLMCLLIEDALNFVPYEEVEVDTPSGQKYKGCKKCSNICGRLQNGQNTHPNKRAKYGARITLFETAKNISQYKVLLMDATVATGAAAMMAIRILLDHDVKEENIILLSLLMAETGVHRLAYAFPRLTLVTTAVDPTISEQYYVIPGLGNFGDRYFGSEAVGLATTDDEENLSWTIMMKMMKFMK</sequence>
<dbReference type="InterPro" id="IPR027417">
    <property type="entry name" value="P-loop_NTPase"/>
</dbReference>
<feature type="domain" description="Phosphoribosyltransferase" evidence="2">
    <location>
        <begin position="83"/>
        <end position="150"/>
    </location>
</feature>
<feature type="domain" description="Phosphoribulokinase/uridine kinase" evidence="1">
    <location>
        <begin position="8"/>
        <end position="48"/>
    </location>
</feature>
<proteinExistence type="predicted"/>
<dbReference type="Gene3D" id="3.40.50.2020">
    <property type="match status" value="2"/>
</dbReference>
<dbReference type="GO" id="GO:0005524">
    <property type="term" value="F:ATP binding"/>
    <property type="evidence" value="ECO:0007669"/>
    <property type="project" value="InterPro"/>
</dbReference>
<evidence type="ECO:0000313" key="3">
    <source>
        <dbReference type="Proteomes" id="UP000887574"/>
    </source>
</evidence>
<dbReference type="WBParaSite" id="jg22745">
    <property type="protein sequence ID" value="jg22745"/>
    <property type="gene ID" value="jg22745"/>
</dbReference>
<dbReference type="AlphaFoldDB" id="A0A915DR25"/>
<accession>A0A915DR25</accession>
<dbReference type="InterPro" id="IPR029057">
    <property type="entry name" value="PRTase-like"/>
</dbReference>
<feature type="domain" description="Phosphoribosyltransferase" evidence="2">
    <location>
        <begin position="174"/>
        <end position="266"/>
    </location>
</feature>
<reference evidence="4" key="1">
    <citation type="submission" date="2022-11" db="UniProtKB">
        <authorList>
            <consortium name="WormBaseParasite"/>
        </authorList>
    </citation>
    <scope>IDENTIFICATION</scope>
</reference>
<dbReference type="SUPFAM" id="SSF53271">
    <property type="entry name" value="PRTase-like"/>
    <property type="match status" value="1"/>
</dbReference>
<dbReference type="CDD" id="cd06223">
    <property type="entry name" value="PRTases_typeI"/>
    <property type="match status" value="1"/>
</dbReference>
<name>A0A915DR25_9BILA</name>
<dbReference type="Pfam" id="PF00485">
    <property type="entry name" value="PRK"/>
    <property type="match status" value="1"/>
</dbReference>
<keyword evidence="3" id="KW-1185">Reference proteome</keyword>
<dbReference type="InterPro" id="IPR000836">
    <property type="entry name" value="PRTase_dom"/>
</dbReference>
<dbReference type="GO" id="GO:0016301">
    <property type="term" value="F:kinase activity"/>
    <property type="evidence" value="ECO:0007669"/>
    <property type="project" value="InterPro"/>
</dbReference>
<dbReference type="Proteomes" id="UP000887574">
    <property type="component" value="Unplaced"/>
</dbReference>
<evidence type="ECO:0000259" key="1">
    <source>
        <dbReference type="Pfam" id="PF00485"/>
    </source>
</evidence>
<dbReference type="Gene3D" id="3.40.50.300">
    <property type="entry name" value="P-loop containing nucleotide triphosphate hydrolases"/>
    <property type="match status" value="1"/>
</dbReference>
<organism evidence="3 4">
    <name type="scientific">Ditylenchus dipsaci</name>
    <dbReference type="NCBI Taxonomy" id="166011"/>
    <lineage>
        <taxon>Eukaryota</taxon>
        <taxon>Metazoa</taxon>
        <taxon>Ecdysozoa</taxon>
        <taxon>Nematoda</taxon>
        <taxon>Chromadorea</taxon>
        <taxon>Rhabditida</taxon>
        <taxon>Tylenchina</taxon>
        <taxon>Tylenchomorpha</taxon>
        <taxon>Sphaerularioidea</taxon>
        <taxon>Anguinidae</taxon>
        <taxon>Anguininae</taxon>
        <taxon>Ditylenchus</taxon>
    </lineage>
</organism>
<evidence type="ECO:0000259" key="2">
    <source>
        <dbReference type="Pfam" id="PF14681"/>
    </source>
</evidence>
<protein>
    <submittedName>
        <fullName evidence="4">Phosphoribulokinase/uridine kinase domain-containing protein</fullName>
    </submittedName>
</protein>